<comment type="caution">
    <text evidence="3">The sequence shown here is derived from an EMBL/GenBank/DDBJ whole genome shotgun (WGS) entry which is preliminary data.</text>
</comment>
<gene>
    <name evidence="3" type="ORF">SPHA_39477</name>
</gene>
<keyword evidence="4" id="KW-1185">Reference proteome</keyword>
<keyword evidence="2" id="KW-0732">Signal</keyword>
<dbReference type="GO" id="GO:0034315">
    <property type="term" value="P:regulation of Arp2/3 complex-mediated actin nucleation"/>
    <property type="evidence" value="ECO:0007669"/>
    <property type="project" value="InterPro"/>
</dbReference>
<proteinExistence type="predicted"/>
<evidence type="ECO:0000256" key="2">
    <source>
        <dbReference type="SAM" id="SignalP"/>
    </source>
</evidence>
<dbReference type="GO" id="GO:2000146">
    <property type="term" value="P:negative regulation of cell motility"/>
    <property type="evidence" value="ECO:0007669"/>
    <property type="project" value="InterPro"/>
</dbReference>
<dbReference type="InterPro" id="IPR031483">
    <property type="entry name" value="AP1AR"/>
</dbReference>
<dbReference type="GO" id="GO:0048203">
    <property type="term" value="P:vesicle targeting, trans-Golgi to endosome"/>
    <property type="evidence" value="ECO:0007669"/>
    <property type="project" value="InterPro"/>
</dbReference>
<feature type="signal peptide" evidence="2">
    <location>
        <begin position="1"/>
        <end position="19"/>
    </location>
</feature>
<dbReference type="GO" id="GO:0035650">
    <property type="term" value="F:AP-1 adaptor complex binding"/>
    <property type="evidence" value="ECO:0007669"/>
    <property type="project" value="InterPro"/>
</dbReference>
<dbReference type="Pfam" id="PF15745">
    <property type="entry name" value="AP1AR"/>
    <property type="match status" value="1"/>
</dbReference>
<dbReference type="GO" id="GO:0005829">
    <property type="term" value="C:cytosol"/>
    <property type="evidence" value="ECO:0007669"/>
    <property type="project" value="GOC"/>
</dbReference>
<dbReference type="PANTHER" id="PTHR34529:SF1">
    <property type="entry name" value="AP-1 COMPLEX-ASSOCIATED REGULATORY PROTEIN"/>
    <property type="match status" value="1"/>
</dbReference>
<reference evidence="3" key="1">
    <citation type="submission" date="2021-01" db="EMBL/GenBank/DDBJ databases">
        <authorList>
            <person name="Li R."/>
            <person name="Bekaert M."/>
        </authorList>
    </citation>
    <scope>NUCLEOTIDE SEQUENCE</scope>
    <source>
        <strain evidence="3">Farmed</strain>
    </source>
</reference>
<sequence length="313" mass="35124">MFQLFSFTIFLLCLPNHISLPYSSFSSLSCPFCQLAKQEEELRMEEEAYYEARREAARIARLQRVAKEQAAKNFSKIGATGRSWLGDNENEWDVAGGEDDFEMFLASVKARSLSARTQLRQASADGQSTSSSTTHTRDRSHTEASSLDLEWDHEAGIVPQKAPRSATEENLVALAAQEILQVSPVNSNDLEWDNDYAPSLVLPSLFLSFPSFLLISFLPPLLSPPHALFSFSFFFKWWQDDCQNSFARSFNWDDISSVASNWLPSSSFGIGCPTFIFTACIFLELRLFLSLSLSLSVSCDICLAIHKDMDQSS</sequence>
<dbReference type="PANTHER" id="PTHR34529">
    <property type="entry name" value="AP-1 COMPLEX-ASSOCIATED REGULATORY PROTEIN"/>
    <property type="match status" value="1"/>
</dbReference>
<dbReference type="OrthoDB" id="10069720at2759"/>
<evidence type="ECO:0000313" key="4">
    <source>
        <dbReference type="Proteomes" id="UP000597762"/>
    </source>
</evidence>
<feature type="compositionally biased region" description="Polar residues" evidence="1">
    <location>
        <begin position="118"/>
        <end position="127"/>
    </location>
</feature>
<evidence type="ECO:0000256" key="1">
    <source>
        <dbReference type="SAM" id="MobiDB-lite"/>
    </source>
</evidence>
<protein>
    <submittedName>
        <fullName evidence="3">Uncharacterized protein</fullName>
    </submittedName>
</protein>
<feature type="chain" id="PRO_5032677442" evidence="2">
    <location>
        <begin position="20"/>
        <end position="313"/>
    </location>
</feature>
<dbReference type="GO" id="GO:1900025">
    <property type="term" value="P:negative regulation of substrate adhesion-dependent cell spreading"/>
    <property type="evidence" value="ECO:0007669"/>
    <property type="project" value="InterPro"/>
</dbReference>
<dbReference type="EMBL" id="CAHIKZ030001835">
    <property type="protein sequence ID" value="CAE1275472.1"/>
    <property type="molecule type" value="Genomic_DNA"/>
</dbReference>
<feature type="region of interest" description="Disordered" evidence="1">
    <location>
        <begin position="118"/>
        <end position="146"/>
    </location>
</feature>
<evidence type="ECO:0000313" key="3">
    <source>
        <dbReference type="EMBL" id="CAE1275472.1"/>
    </source>
</evidence>
<organism evidence="3 4">
    <name type="scientific">Acanthosepion pharaonis</name>
    <name type="common">Pharaoh cuttlefish</name>
    <name type="synonym">Sepia pharaonis</name>
    <dbReference type="NCBI Taxonomy" id="158019"/>
    <lineage>
        <taxon>Eukaryota</taxon>
        <taxon>Metazoa</taxon>
        <taxon>Spiralia</taxon>
        <taxon>Lophotrochozoa</taxon>
        <taxon>Mollusca</taxon>
        <taxon>Cephalopoda</taxon>
        <taxon>Coleoidea</taxon>
        <taxon>Decapodiformes</taxon>
        <taxon>Sepiida</taxon>
        <taxon>Sepiina</taxon>
        <taxon>Sepiidae</taxon>
        <taxon>Acanthosepion</taxon>
    </lineage>
</organism>
<name>A0A812CR48_ACAPH</name>
<dbReference type="AlphaFoldDB" id="A0A812CR48"/>
<dbReference type="Proteomes" id="UP000597762">
    <property type="component" value="Unassembled WGS sequence"/>
</dbReference>
<accession>A0A812CR48</accession>